<dbReference type="Proteomes" id="UP000677228">
    <property type="component" value="Unassembled WGS sequence"/>
</dbReference>
<feature type="compositionally biased region" description="Basic and acidic residues" evidence="1">
    <location>
        <begin position="604"/>
        <end position="621"/>
    </location>
</feature>
<evidence type="ECO:0000313" key="3">
    <source>
        <dbReference type="EMBL" id="CAF3753918.1"/>
    </source>
</evidence>
<reference evidence="2" key="1">
    <citation type="submission" date="2021-02" db="EMBL/GenBank/DDBJ databases">
        <authorList>
            <person name="Nowell W R."/>
        </authorList>
    </citation>
    <scope>NUCLEOTIDE SEQUENCE</scope>
</reference>
<gene>
    <name evidence="2" type="ORF">OVA965_LOCUS13706</name>
    <name evidence="3" type="ORF">TMI583_LOCUS13708</name>
</gene>
<feature type="compositionally biased region" description="Basic and acidic residues" evidence="1">
    <location>
        <begin position="411"/>
        <end position="426"/>
    </location>
</feature>
<feature type="compositionally biased region" description="Basic and acidic residues" evidence="1">
    <location>
        <begin position="271"/>
        <end position="286"/>
    </location>
</feature>
<evidence type="ECO:0000313" key="2">
    <source>
        <dbReference type="EMBL" id="CAF0983482.1"/>
    </source>
</evidence>
<feature type="compositionally biased region" description="Low complexity" evidence="1">
    <location>
        <begin position="145"/>
        <end position="169"/>
    </location>
</feature>
<comment type="caution">
    <text evidence="2">The sequence shown here is derived from an EMBL/GenBank/DDBJ whole genome shotgun (WGS) entry which is preliminary data.</text>
</comment>
<protein>
    <submittedName>
        <fullName evidence="2">Uncharacterized protein</fullName>
    </submittedName>
</protein>
<feature type="region of interest" description="Disordered" evidence="1">
    <location>
        <begin position="411"/>
        <end position="434"/>
    </location>
</feature>
<sequence>MYKVDNFHTYGLTPLDLVLPISSYNTDKRIFSDIKSEIIDNVDNENSPQARTKTFLKTARQLVDENKFNTSLAFTNNLLNSHRSKVEILRSNSPTLKRLIAVRTKLEKYLGSSVIRTVSATKREKSIDTPVINTHMTTATLIQPKSSNIISQPKQSQSQSQSQTTSSKTPLDKITYENISYGGNDVMKKCSLEIWLPKAEYSPDCQSSRASTAKESHSSSLMKKSKIPSITTIKSRRQSIGTIAIDDDKRENQSELSSKSHKHIKFIRSNNDGENKSNNEISDKNTNDNNEPFIPTQSKNEPPKILRTSYYDKLESNDVEDETDINKLGKTVSHFARKRTSFQPILSTNTSVVNSTVSDNQHENVAQSNVKNTLKQQQQTVPTPNNAFILNELMRKYTLIKKAQYETDQLHSDSKDLSGENIHNSDMKTNTSCEQTTKVSVKRLVVDLPITSTKTVDKRKLLERRPSRQTLNVESSMDTSYEYQIKNITHRAVSNPRSVSASGSDLNMLTGKPIVSQRNKALDIVKSSKIKNEIQKTNLPIVTDDVSKTVSRTPGIVSVPQILMTKPMVPAVYQRSKTLDITKTSKLMKNIAMYELDKDEDTLNDTRDTNENTNADSRHDMTINANSELNETMSQKNLPTETQTQLATSAKATRPESSTNTYSQSPNLYGPIIPNMFQRATPNSINNSRTDTVINKITVEEPRIYSDNKRPLIALRPDISDKMPSKSSSPTVQLVQYHNPVTNYHSGQLTNSEKVVVHLKYSTGKTWSKQGFVPSPSP</sequence>
<name>A0A8S2DLA2_9BILA</name>
<dbReference type="Proteomes" id="UP000682733">
    <property type="component" value="Unassembled WGS sequence"/>
</dbReference>
<proteinExistence type="predicted"/>
<feature type="region of interest" description="Disordered" evidence="1">
    <location>
        <begin position="632"/>
        <end position="667"/>
    </location>
</feature>
<dbReference type="EMBL" id="CAJNOK010005756">
    <property type="protein sequence ID" value="CAF0983482.1"/>
    <property type="molecule type" value="Genomic_DNA"/>
</dbReference>
<accession>A0A8S2DLA2</accession>
<feature type="region of interest" description="Disordered" evidence="1">
    <location>
        <begin position="142"/>
        <end position="171"/>
    </location>
</feature>
<feature type="region of interest" description="Disordered" evidence="1">
    <location>
        <begin position="203"/>
        <end position="304"/>
    </location>
</feature>
<organism evidence="2 4">
    <name type="scientific">Didymodactylos carnosus</name>
    <dbReference type="NCBI Taxonomy" id="1234261"/>
    <lineage>
        <taxon>Eukaryota</taxon>
        <taxon>Metazoa</taxon>
        <taxon>Spiralia</taxon>
        <taxon>Gnathifera</taxon>
        <taxon>Rotifera</taxon>
        <taxon>Eurotatoria</taxon>
        <taxon>Bdelloidea</taxon>
        <taxon>Philodinida</taxon>
        <taxon>Philodinidae</taxon>
        <taxon>Didymodactylos</taxon>
    </lineage>
</organism>
<feature type="region of interest" description="Disordered" evidence="1">
    <location>
        <begin position="602"/>
        <end position="621"/>
    </location>
</feature>
<feature type="compositionally biased region" description="Polar residues" evidence="1">
    <location>
        <begin position="287"/>
        <end position="300"/>
    </location>
</feature>
<evidence type="ECO:0000313" key="4">
    <source>
        <dbReference type="Proteomes" id="UP000677228"/>
    </source>
</evidence>
<dbReference type="AlphaFoldDB" id="A0A8S2DLA2"/>
<evidence type="ECO:0000256" key="1">
    <source>
        <dbReference type="SAM" id="MobiDB-lite"/>
    </source>
</evidence>
<dbReference type="EMBL" id="CAJOBA010005761">
    <property type="protein sequence ID" value="CAF3753918.1"/>
    <property type="molecule type" value="Genomic_DNA"/>
</dbReference>